<keyword evidence="7" id="KW-0653">Protein transport</keyword>
<keyword evidence="9 11" id="KW-0472">Membrane</keyword>
<sequence length="219" mass="24548">MSEIVLNTTSQQRYLTSLVCGFFISIGLFFLMQSLIDSGDQNTKSLSEGQIMDFIRIQEDETLSLKDRRKPKKPVPPKEPPPPPKLTLQKQAKPIFNKIKIEIPNIDLPSISGGGPFLGNWADNPAAEGDVMPIVRIEPQWPREALVAGIEGYVVVEVTIAADGSVKEAFVIESNPRRLFDRNVIRAVLKWKFKPRIINGVAVERKAIQRLDFLLSNID</sequence>
<comment type="subcellular location">
    <subcellularLocation>
        <location evidence="1">Cell inner membrane</location>
        <topology evidence="1">Single-pass membrane protein</topology>
        <orientation evidence="1">Periplasmic side</orientation>
    </subcellularLocation>
</comment>
<evidence type="ECO:0000256" key="5">
    <source>
        <dbReference type="ARBA" id="ARBA00022519"/>
    </source>
</evidence>
<keyword evidence="4" id="KW-1003">Cell membrane</keyword>
<dbReference type="EMBL" id="UINC01000714">
    <property type="protein sequence ID" value="SUZ60019.1"/>
    <property type="molecule type" value="Genomic_DNA"/>
</dbReference>
<dbReference type="InterPro" id="IPR006260">
    <property type="entry name" value="TonB/TolA_C"/>
</dbReference>
<dbReference type="NCBIfam" id="TIGR01352">
    <property type="entry name" value="tonB_Cterm"/>
    <property type="match status" value="1"/>
</dbReference>
<reference evidence="13" key="1">
    <citation type="submission" date="2018-05" db="EMBL/GenBank/DDBJ databases">
        <authorList>
            <person name="Lanie J.A."/>
            <person name="Ng W.-L."/>
            <person name="Kazmierczak K.M."/>
            <person name="Andrzejewski T.M."/>
            <person name="Davidsen T.M."/>
            <person name="Wayne K.J."/>
            <person name="Tettelin H."/>
            <person name="Glass J.I."/>
            <person name="Rusch D."/>
            <person name="Podicherti R."/>
            <person name="Tsui H.-C.T."/>
            <person name="Winkler M.E."/>
        </authorList>
    </citation>
    <scope>NUCLEOTIDE SEQUENCE</scope>
</reference>
<dbReference type="InterPro" id="IPR051045">
    <property type="entry name" value="TonB-dependent_transducer"/>
</dbReference>
<evidence type="ECO:0000256" key="11">
    <source>
        <dbReference type="SAM" id="Phobius"/>
    </source>
</evidence>
<comment type="similarity">
    <text evidence="2">Belongs to the TonB family.</text>
</comment>
<dbReference type="InterPro" id="IPR003538">
    <property type="entry name" value="TonB"/>
</dbReference>
<protein>
    <recommendedName>
        <fullName evidence="12">TonB C-terminal domain-containing protein</fullName>
    </recommendedName>
</protein>
<keyword evidence="6 11" id="KW-0812">Transmembrane</keyword>
<evidence type="ECO:0000256" key="3">
    <source>
        <dbReference type="ARBA" id="ARBA00022448"/>
    </source>
</evidence>
<evidence type="ECO:0000256" key="2">
    <source>
        <dbReference type="ARBA" id="ARBA00006555"/>
    </source>
</evidence>
<evidence type="ECO:0000256" key="8">
    <source>
        <dbReference type="ARBA" id="ARBA00022989"/>
    </source>
</evidence>
<dbReference type="GO" id="GO:0030288">
    <property type="term" value="C:outer membrane-bounded periplasmic space"/>
    <property type="evidence" value="ECO:0007669"/>
    <property type="project" value="InterPro"/>
</dbReference>
<dbReference type="PRINTS" id="PR01374">
    <property type="entry name" value="TONBPROTEIN"/>
</dbReference>
<dbReference type="PANTHER" id="PTHR33446:SF14">
    <property type="entry name" value="PROTEIN TONB"/>
    <property type="match status" value="1"/>
</dbReference>
<evidence type="ECO:0000256" key="9">
    <source>
        <dbReference type="ARBA" id="ARBA00023136"/>
    </source>
</evidence>
<dbReference type="PROSITE" id="PS52015">
    <property type="entry name" value="TONB_CTD"/>
    <property type="match status" value="1"/>
</dbReference>
<dbReference type="GO" id="GO:0005886">
    <property type="term" value="C:plasma membrane"/>
    <property type="evidence" value="ECO:0007669"/>
    <property type="project" value="UniProtKB-SubCell"/>
</dbReference>
<accession>A0A381P0V8</accession>
<evidence type="ECO:0000256" key="10">
    <source>
        <dbReference type="SAM" id="MobiDB-lite"/>
    </source>
</evidence>
<evidence type="ECO:0000256" key="4">
    <source>
        <dbReference type="ARBA" id="ARBA00022475"/>
    </source>
</evidence>
<evidence type="ECO:0000256" key="7">
    <source>
        <dbReference type="ARBA" id="ARBA00022927"/>
    </source>
</evidence>
<dbReference type="GO" id="GO:0031992">
    <property type="term" value="F:energy transducer activity"/>
    <property type="evidence" value="ECO:0007669"/>
    <property type="project" value="InterPro"/>
</dbReference>
<evidence type="ECO:0000256" key="6">
    <source>
        <dbReference type="ARBA" id="ARBA00022692"/>
    </source>
</evidence>
<dbReference type="GO" id="GO:0015891">
    <property type="term" value="P:siderophore transport"/>
    <property type="evidence" value="ECO:0007669"/>
    <property type="project" value="InterPro"/>
</dbReference>
<keyword evidence="5" id="KW-0997">Cell inner membrane</keyword>
<keyword evidence="8 11" id="KW-1133">Transmembrane helix</keyword>
<evidence type="ECO:0000259" key="12">
    <source>
        <dbReference type="PROSITE" id="PS52015"/>
    </source>
</evidence>
<dbReference type="GO" id="GO:0015031">
    <property type="term" value="P:protein transport"/>
    <property type="evidence" value="ECO:0007669"/>
    <property type="project" value="UniProtKB-KW"/>
</dbReference>
<evidence type="ECO:0000313" key="13">
    <source>
        <dbReference type="EMBL" id="SUZ60019.1"/>
    </source>
</evidence>
<dbReference type="Pfam" id="PF03544">
    <property type="entry name" value="TonB_C"/>
    <property type="match status" value="1"/>
</dbReference>
<dbReference type="Gene3D" id="3.30.1150.10">
    <property type="match status" value="1"/>
</dbReference>
<dbReference type="InterPro" id="IPR037682">
    <property type="entry name" value="TonB_C"/>
</dbReference>
<dbReference type="SUPFAM" id="SSF74653">
    <property type="entry name" value="TolA/TonB C-terminal domain"/>
    <property type="match status" value="1"/>
</dbReference>
<gene>
    <name evidence="13" type="ORF">METZ01_LOCUS12873</name>
</gene>
<proteinExistence type="inferred from homology"/>
<name>A0A381P0V8_9ZZZZ</name>
<feature type="region of interest" description="Disordered" evidence="10">
    <location>
        <begin position="65"/>
        <end position="89"/>
    </location>
</feature>
<dbReference type="GO" id="GO:0055085">
    <property type="term" value="P:transmembrane transport"/>
    <property type="evidence" value="ECO:0007669"/>
    <property type="project" value="InterPro"/>
</dbReference>
<dbReference type="AlphaFoldDB" id="A0A381P0V8"/>
<keyword evidence="3" id="KW-0813">Transport</keyword>
<evidence type="ECO:0000256" key="1">
    <source>
        <dbReference type="ARBA" id="ARBA00004383"/>
    </source>
</evidence>
<feature type="domain" description="TonB C-terminal" evidence="12">
    <location>
        <begin position="126"/>
        <end position="219"/>
    </location>
</feature>
<feature type="transmembrane region" description="Helical" evidence="11">
    <location>
        <begin position="14"/>
        <end position="36"/>
    </location>
</feature>
<organism evidence="13">
    <name type="scientific">marine metagenome</name>
    <dbReference type="NCBI Taxonomy" id="408172"/>
    <lineage>
        <taxon>unclassified sequences</taxon>
        <taxon>metagenomes</taxon>
        <taxon>ecological metagenomes</taxon>
    </lineage>
</organism>
<dbReference type="PANTHER" id="PTHR33446">
    <property type="entry name" value="PROTEIN TONB-RELATED"/>
    <property type="match status" value="1"/>
</dbReference>